<evidence type="ECO:0000313" key="2">
    <source>
        <dbReference type="EMBL" id="KAK2100593.1"/>
    </source>
</evidence>
<protein>
    <submittedName>
        <fullName evidence="2">Uncharacterized protein</fullName>
    </submittedName>
</protein>
<gene>
    <name evidence="2" type="ORF">P7K49_021941</name>
</gene>
<evidence type="ECO:0000313" key="3">
    <source>
        <dbReference type="Proteomes" id="UP001266305"/>
    </source>
</evidence>
<keyword evidence="3" id="KW-1185">Reference proteome</keyword>
<name>A0ABQ9UU05_SAGOE</name>
<comment type="caution">
    <text evidence="2">The sequence shown here is derived from an EMBL/GenBank/DDBJ whole genome shotgun (WGS) entry which is preliminary data.</text>
</comment>
<proteinExistence type="predicted"/>
<reference evidence="2 3" key="1">
    <citation type="submission" date="2023-05" db="EMBL/GenBank/DDBJ databases">
        <title>B98-5 Cell Line De Novo Hybrid Assembly: An Optical Mapping Approach.</title>
        <authorList>
            <person name="Kananen K."/>
            <person name="Auerbach J.A."/>
            <person name="Kautto E."/>
            <person name="Blachly J.S."/>
        </authorList>
    </citation>
    <scope>NUCLEOTIDE SEQUENCE [LARGE SCALE GENOMIC DNA]</scope>
    <source>
        <strain evidence="2">B95-8</strain>
        <tissue evidence="2">Cell line</tissue>
    </source>
</reference>
<sequence length="132" mass="13477">MEADLQAKRKDGALVSLALAMGATSPSSLAEGLEHGQLYRLDPSTSSPPRCPFLSLYTQTHAAPTSAHSSHQAGPDSGPPMLSSPSPVRAPAGSAPPPQREGHCMAASRQGMLPLGVLAPSSLPGTAGSWRT</sequence>
<feature type="region of interest" description="Disordered" evidence="1">
    <location>
        <begin position="60"/>
        <end position="104"/>
    </location>
</feature>
<evidence type="ECO:0000256" key="1">
    <source>
        <dbReference type="SAM" id="MobiDB-lite"/>
    </source>
</evidence>
<feature type="compositionally biased region" description="Polar residues" evidence="1">
    <location>
        <begin position="60"/>
        <end position="72"/>
    </location>
</feature>
<dbReference type="Proteomes" id="UP001266305">
    <property type="component" value="Unassembled WGS sequence"/>
</dbReference>
<accession>A0ABQ9UU05</accession>
<dbReference type="EMBL" id="JASSZA010000010">
    <property type="protein sequence ID" value="KAK2100593.1"/>
    <property type="molecule type" value="Genomic_DNA"/>
</dbReference>
<organism evidence="2 3">
    <name type="scientific">Saguinus oedipus</name>
    <name type="common">Cotton-top tamarin</name>
    <name type="synonym">Oedipomidas oedipus</name>
    <dbReference type="NCBI Taxonomy" id="9490"/>
    <lineage>
        <taxon>Eukaryota</taxon>
        <taxon>Metazoa</taxon>
        <taxon>Chordata</taxon>
        <taxon>Craniata</taxon>
        <taxon>Vertebrata</taxon>
        <taxon>Euteleostomi</taxon>
        <taxon>Mammalia</taxon>
        <taxon>Eutheria</taxon>
        <taxon>Euarchontoglires</taxon>
        <taxon>Primates</taxon>
        <taxon>Haplorrhini</taxon>
        <taxon>Platyrrhini</taxon>
        <taxon>Cebidae</taxon>
        <taxon>Callitrichinae</taxon>
        <taxon>Saguinus</taxon>
    </lineage>
</organism>